<dbReference type="InterPro" id="IPR011009">
    <property type="entry name" value="Kinase-like_dom_sf"/>
</dbReference>
<proteinExistence type="predicted"/>
<dbReference type="EMBL" id="JAKWBI020000124">
    <property type="protein sequence ID" value="KAJ2902126.1"/>
    <property type="molecule type" value="Genomic_DNA"/>
</dbReference>
<sequence length="502" mass="56512">MEELLIEHPASSLSTEENDSLEMFSEVLSTLDKEQIPRLAKTILQRLQPDNSASNTTPTIDEPMHGSCHILFPITFNADLRWVVKIPVNGTEDKWDELSASALTSEANAMQLLKRETTIPLPEVLDFSRTTQNSLRCPYIVMTFISGMPLYDVWFGNRVNGTDPETTRARRVRALEAISSAMLQLDKFSFPTSGRPLFGGEGNLSGVGNMRLPDHEAMLDRWFINEDPSDDPIYVEGAPSRDPKAYYTHMLDIHPTQEPFPKGVMMLLRELISWIPSEGGIGDHADPAGTLLEHVPFSQRLVRLLQRLFGWLMPSPSKASHPFVLAHPDFDIQNFIVSPEGELLSIIDWDGISFVPRTLGNQRYPSWLTRDWDPGMYGYQECTDQDAEPECVWEDSPESLAYYRRVYHDIMARRLAEAGRASEARLCRMSLVAHNLAIAADDPHCRNGILRKMVDEIWAAAGDDGEVNLIDLAPMFAENNVDAAVMERLRKGFGILLSREGL</sequence>
<evidence type="ECO:0008006" key="3">
    <source>
        <dbReference type="Google" id="ProtNLM"/>
    </source>
</evidence>
<name>A0AAD5WTK3_9PEZI</name>
<dbReference type="Gene3D" id="3.90.1200.10">
    <property type="match status" value="1"/>
</dbReference>
<dbReference type="PANTHER" id="PTHR21310">
    <property type="entry name" value="AMINOGLYCOSIDE PHOSPHOTRANSFERASE-RELATED-RELATED"/>
    <property type="match status" value="1"/>
</dbReference>
<dbReference type="SUPFAM" id="SSF56112">
    <property type="entry name" value="Protein kinase-like (PK-like)"/>
    <property type="match status" value="1"/>
</dbReference>
<comment type="caution">
    <text evidence="1">The sequence shown here is derived from an EMBL/GenBank/DDBJ whole genome shotgun (WGS) entry which is preliminary data.</text>
</comment>
<reference evidence="1" key="1">
    <citation type="submission" date="2022-07" db="EMBL/GenBank/DDBJ databases">
        <title>Draft genome sequence of Zalerion maritima ATCC 34329, a (micro)plastics degrading marine fungus.</title>
        <authorList>
            <person name="Paco A."/>
            <person name="Goncalves M.F.M."/>
            <person name="Rocha-Santos T.A.P."/>
            <person name="Alves A."/>
        </authorList>
    </citation>
    <scope>NUCLEOTIDE SEQUENCE</scope>
    <source>
        <strain evidence="1">ATCC 34329</strain>
    </source>
</reference>
<dbReference type="PANTHER" id="PTHR21310:SF51">
    <property type="entry name" value="AMINOGLYCOSIDE PHOSPHOTRANSFERASE DOMAIN-CONTAINING PROTEIN"/>
    <property type="match status" value="1"/>
</dbReference>
<evidence type="ECO:0000313" key="2">
    <source>
        <dbReference type="Proteomes" id="UP001201980"/>
    </source>
</evidence>
<accession>A0AAD5WTK3</accession>
<keyword evidence="2" id="KW-1185">Reference proteome</keyword>
<dbReference type="Proteomes" id="UP001201980">
    <property type="component" value="Unassembled WGS sequence"/>
</dbReference>
<protein>
    <recommendedName>
        <fullName evidence="3">Aminoglycoside phosphotransferase domain-containing protein</fullName>
    </recommendedName>
</protein>
<organism evidence="1 2">
    <name type="scientific">Zalerion maritima</name>
    <dbReference type="NCBI Taxonomy" id="339359"/>
    <lineage>
        <taxon>Eukaryota</taxon>
        <taxon>Fungi</taxon>
        <taxon>Dikarya</taxon>
        <taxon>Ascomycota</taxon>
        <taxon>Pezizomycotina</taxon>
        <taxon>Sordariomycetes</taxon>
        <taxon>Lulworthiomycetidae</taxon>
        <taxon>Lulworthiales</taxon>
        <taxon>Lulworthiaceae</taxon>
        <taxon>Zalerion</taxon>
    </lineage>
</organism>
<evidence type="ECO:0000313" key="1">
    <source>
        <dbReference type="EMBL" id="KAJ2902126.1"/>
    </source>
</evidence>
<dbReference type="InterPro" id="IPR051678">
    <property type="entry name" value="AGP_Transferase"/>
</dbReference>
<dbReference type="AlphaFoldDB" id="A0AAD5WTK3"/>
<gene>
    <name evidence="1" type="ORF">MKZ38_001035</name>
</gene>